<proteinExistence type="predicted"/>
<evidence type="ECO:0000313" key="4">
    <source>
        <dbReference type="Proteomes" id="UP001220238"/>
    </source>
</evidence>
<evidence type="ECO:0008006" key="5">
    <source>
        <dbReference type="Google" id="ProtNLM"/>
    </source>
</evidence>
<evidence type="ECO:0000256" key="2">
    <source>
        <dbReference type="SAM" id="SignalP"/>
    </source>
</evidence>
<reference evidence="3" key="1">
    <citation type="submission" date="2023-03" db="EMBL/GenBank/DDBJ databases">
        <title>Corynebacterium amycolatum SB-1.</title>
        <authorList>
            <person name="Jo H."/>
        </authorList>
    </citation>
    <scope>NUCLEOTIDE SEQUENCE</scope>
    <source>
        <strain evidence="3">SB-1</strain>
    </source>
</reference>
<dbReference type="RefSeq" id="WP_235191270.1">
    <property type="nucleotide sequence ID" value="NZ_CP046975.1"/>
</dbReference>
<organism evidence="3 4">
    <name type="scientific">Corynebacterium amycolatum</name>
    <dbReference type="NCBI Taxonomy" id="43765"/>
    <lineage>
        <taxon>Bacteria</taxon>
        <taxon>Bacillati</taxon>
        <taxon>Actinomycetota</taxon>
        <taxon>Actinomycetes</taxon>
        <taxon>Mycobacteriales</taxon>
        <taxon>Corynebacteriaceae</taxon>
        <taxon>Corynebacterium</taxon>
    </lineage>
</organism>
<accession>A0AB38XVP7</accession>
<name>A0AB38XVP7_CORAY</name>
<feature type="region of interest" description="Disordered" evidence="1">
    <location>
        <begin position="50"/>
        <end position="113"/>
    </location>
</feature>
<feature type="compositionally biased region" description="Low complexity" evidence="1">
    <location>
        <begin position="69"/>
        <end position="79"/>
    </location>
</feature>
<dbReference type="EMBL" id="CP120206">
    <property type="protein sequence ID" value="WET43985.1"/>
    <property type="molecule type" value="Genomic_DNA"/>
</dbReference>
<dbReference type="AlphaFoldDB" id="A0AB38XVP7"/>
<evidence type="ECO:0000256" key="1">
    <source>
        <dbReference type="SAM" id="MobiDB-lite"/>
    </source>
</evidence>
<gene>
    <name evidence="3" type="ORF">P2W56_00570</name>
</gene>
<dbReference type="Proteomes" id="UP001220238">
    <property type="component" value="Chromosome"/>
</dbReference>
<feature type="signal peptide" evidence="2">
    <location>
        <begin position="1"/>
        <end position="28"/>
    </location>
</feature>
<protein>
    <recommendedName>
        <fullName evidence="5">Secreted protein</fullName>
    </recommendedName>
</protein>
<sequence length="265" mass="28068">MKKTLIRRLTRRFLTPMSSQFHSKHVLAAAAAATALTLIGCSGMPTNNAAPESPAVVTVTETSPASDAQSETPSSTESSTESEDPEQEYANSSQDKNSPNSELSDSDDDSGVVTLNSSMELTKIGGMEPGSAKRQNVKIDATAHQKELGGFDTARITFPFEGANSLLTYPLVDGEANVRLLWNFSQTGGTETCENKVEVYDAEGKPTASASAGVTGQHTPCQIVRRFGEKAYATFTGPGEYIVAVTAQQPGFEPITIAQKVKVVG</sequence>
<evidence type="ECO:0000313" key="3">
    <source>
        <dbReference type="EMBL" id="WET43985.1"/>
    </source>
</evidence>
<feature type="chain" id="PRO_5044332535" description="Secreted protein" evidence="2">
    <location>
        <begin position="29"/>
        <end position="265"/>
    </location>
</feature>
<feature type="compositionally biased region" description="Polar residues" evidence="1">
    <location>
        <begin position="89"/>
        <end position="103"/>
    </location>
</feature>
<feature type="compositionally biased region" description="Polar residues" evidence="1">
    <location>
        <begin position="59"/>
        <end position="68"/>
    </location>
</feature>
<dbReference type="GeneID" id="92768212"/>
<keyword evidence="2" id="KW-0732">Signal</keyword>